<feature type="transmembrane region" description="Helical" evidence="7">
    <location>
        <begin position="45"/>
        <end position="62"/>
    </location>
</feature>
<proteinExistence type="predicted"/>
<evidence type="ECO:0000256" key="7">
    <source>
        <dbReference type="SAM" id="Phobius"/>
    </source>
</evidence>
<dbReference type="Proteomes" id="UP001214628">
    <property type="component" value="Chromosome 1"/>
</dbReference>
<evidence type="ECO:0000259" key="8">
    <source>
        <dbReference type="PROSITE" id="PS50850"/>
    </source>
</evidence>
<accession>A0AAF0FD36</accession>
<dbReference type="PANTHER" id="PTHR23502">
    <property type="entry name" value="MAJOR FACILITATOR SUPERFAMILY"/>
    <property type="match status" value="1"/>
</dbReference>
<keyword evidence="3 7" id="KW-0812">Transmembrane</keyword>
<feature type="transmembrane region" description="Helical" evidence="7">
    <location>
        <begin position="82"/>
        <end position="101"/>
    </location>
</feature>
<evidence type="ECO:0000256" key="5">
    <source>
        <dbReference type="ARBA" id="ARBA00023136"/>
    </source>
</evidence>
<dbReference type="GO" id="GO:0022857">
    <property type="term" value="F:transmembrane transporter activity"/>
    <property type="evidence" value="ECO:0007669"/>
    <property type="project" value="InterPro"/>
</dbReference>
<evidence type="ECO:0000256" key="1">
    <source>
        <dbReference type="ARBA" id="ARBA00004141"/>
    </source>
</evidence>
<feature type="transmembrane region" description="Helical" evidence="7">
    <location>
        <begin position="143"/>
        <end position="162"/>
    </location>
</feature>
<feature type="transmembrane region" description="Helical" evidence="7">
    <location>
        <begin position="206"/>
        <end position="226"/>
    </location>
</feature>
<name>A0AAF0FD36_9BASI</name>
<gene>
    <name evidence="9" type="ORF">MPSI1_001177</name>
</gene>
<evidence type="ECO:0000256" key="3">
    <source>
        <dbReference type="ARBA" id="ARBA00022692"/>
    </source>
</evidence>
<reference evidence="9" key="1">
    <citation type="submission" date="2023-02" db="EMBL/GenBank/DDBJ databases">
        <title>Mating type loci evolution in Malassezia.</title>
        <authorList>
            <person name="Coelho M.A."/>
        </authorList>
    </citation>
    <scope>NUCLEOTIDE SEQUENCE</scope>
    <source>
        <strain evidence="9">CBS 14136</strain>
    </source>
</reference>
<feature type="transmembrane region" description="Helical" evidence="7">
    <location>
        <begin position="326"/>
        <end position="350"/>
    </location>
</feature>
<feature type="region of interest" description="Disordered" evidence="6">
    <location>
        <begin position="1"/>
        <end position="30"/>
    </location>
</feature>
<dbReference type="AlphaFoldDB" id="A0AAF0FD36"/>
<evidence type="ECO:0000313" key="10">
    <source>
        <dbReference type="Proteomes" id="UP001214628"/>
    </source>
</evidence>
<evidence type="ECO:0000313" key="9">
    <source>
        <dbReference type="EMBL" id="WFD42532.1"/>
    </source>
</evidence>
<dbReference type="PROSITE" id="PS50850">
    <property type="entry name" value="MFS"/>
    <property type="match status" value="1"/>
</dbReference>
<feature type="transmembrane region" description="Helical" evidence="7">
    <location>
        <begin position="113"/>
        <end position="137"/>
    </location>
</feature>
<dbReference type="Gene3D" id="1.20.1250.20">
    <property type="entry name" value="MFS general substrate transporter like domains"/>
    <property type="match status" value="1"/>
</dbReference>
<dbReference type="InterPro" id="IPR020846">
    <property type="entry name" value="MFS_dom"/>
</dbReference>
<dbReference type="Pfam" id="PF07690">
    <property type="entry name" value="MFS_1"/>
    <property type="match status" value="1"/>
</dbReference>
<sequence>MQDGEVMQTETHASPISDDSKQKNSPFQDFDDENDARNWPLYKKVGANAVFGLITLVNTYASGVYSPGINDMRQDLDVSKEVAQLGTSLFMFGLGAGSLLWGPLSQSLGRRPVFLMSLTSGTLFNLGVCLSSTITSLMICRALAGFTASATFCNVAGSIVDMTTERNRIPFNTFFRFFTFTGPCLAALLGSIAVEDSDWRWNLRSIPIAMFSVLMVYAIAIPETFAPALRRNHERQIIEMQQSGNLSPGSGYVLARYLPSKATLRLVTAQVKESLYVPWILLFEEPLVIIVCFYTSLLYGLLYGSLQFFPKVWQDIRDFTSVQVGYTYAAVILGFLVSATLVGCTIQNSAYRRAYDLGTNTPELRLRSGEWSIVFVPVGLFIFAWTAPIQHVHWSGGCIGVFFFSFGMLSVFNAWLAYLTDTYSNNTAAVVGINTFCRSMIAGAFPLFTNQMIDAMTFQGAMSMFAGISVPLTCIGLFFGIYGHRLRMRSKHAVHG</sequence>
<keyword evidence="4 7" id="KW-1133">Transmembrane helix</keyword>
<dbReference type="InterPro" id="IPR011701">
    <property type="entry name" value="MFS"/>
</dbReference>
<feature type="transmembrane region" description="Helical" evidence="7">
    <location>
        <begin position="371"/>
        <end position="388"/>
    </location>
</feature>
<feature type="transmembrane region" description="Helical" evidence="7">
    <location>
        <begin position="428"/>
        <end position="448"/>
    </location>
</feature>
<dbReference type="InterPro" id="IPR036259">
    <property type="entry name" value="MFS_trans_sf"/>
</dbReference>
<feature type="transmembrane region" description="Helical" evidence="7">
    <location>
        <begin position="460"/>
        <end position="482"/>
    </location>
</feature>
<protein>
    <recommendedName>
        <fullName evidence="8">Major facilitator superfamily (MFS) profile domain-containing protein</fullName>
    </recommendedName>
</protein>
<evidence type="ECO:0000256" key="2">
    <source>
        <dbReference type="ARBA" id="ARBA00022448"/>
    </source>
</evidence>
<dbReference type="SUPFAM" id="SSF103473">
    <property type="entry name" value="MFS general substrate transporter"/>
    <property type="match status" value="1"/>
</dbReference>
<keyword evidence="10" id="KW-1185">Reference proteome</keyword>
<dbReference type="GO" id="GO:0005886">
    <property type="term" value="C:plasma membrane"/>
    <property type="evidence" value="ECO:0007669"/>
    <property type="project" value="TreeGrafter"/>
</dbReference>
<organism evidence="9 10">
    <name type="scientific">Malassezia psittaci</name>
    <dbReference type="NCBI Taxonomy" id="1821823"/>
    <lineage>
        <taxon>Eukaryota</taxon>
        <taxon>Fungi</taxon>
        <taxon>Dikarya</taxon>
        <taxon>Basidiomycota</taxon>
        <taxon>Ustilaginomycotina</taxon>
        <taxon>Malasseziomycetes</taxon>
        <taxon>Malasseziales</taxon>
        <taxon>Malasseziaceae</taxon>
        <taxon>Malassezia</taxon>
    </lineage>
</organism>
<feature type="domain" description="Major facilitator superfamily (MFS) profile" evidence="8">
    <location>
        <begin position="47"/>
        <end position="484"/>
    </location>
</feature>
<feature type="transmembrane region" description="Helical" evidence="7">
    <location>
        <begin position="174"/>
        <end position="194"/>
    </location>
</feature>
<keyword evidence="5 7" id="KW-0472">Membrane</keyword>
<evidence type="ECO:0000256" key="6">
    <source>
        <dbReference type="SAM" id="MobiDB-lite"/>
    </source>
</evidence>
<dbReference type="PANTHER" id="PTHR23502:SF132">
    <property type="entry name" value="POLYAMINE TRANSPORTER 2-RELATED"/>
    <property type="match status" value="1"/>
</dbReference>
<dbReference type="EMBL" id="CP118375">
    <property type="protein sequence ID" value="WFD42532.1"/>
    <property type="molecule type" value="Genomic_DNA"/>
</dbReference>
<feature type="transmembrane region" description="Helical" evidence="7">
    <location>
        <begin position="287"/>
        <end position="306"/>
    </location>
</feature>
<feature type="transmembrane region" description="Helical" evidence="7">
    <location>
        <begin position="394"/>
        <end position="416"/>
    </location>
</feature>
<evidence type="ECO:0000256" key="4">
    <source>
        <dbReference type="ARBA" id="ARBA00022989"/>
    </source>
</evidence>
<keyword evidence="2" id="KW-0813">Transport</keyword>
<comment type="subcellular location">
    <subcellularLocation>
        <location evidence="1">Membrane</location>
        <topology evidence="1">Multi-pass membrane protein</topology>
    </subcellularLocation>
</comment>